<dbReference type="EMBL" id="CAKJVE010000001">
    <property type="protein sequence ID" value="CAG9701684.1"/>
    <property type="molecule type" value="Genomic_DNA"/>
</dbReference>
<sequence>MMGIRKKADRTQIEMLSLDDLVPKNHLVRKIDAAIDLSFIYDEVKDLYKPYGRESIDPVVLIKIVMIQYLFGIRSMRQTLKEIEVNFAYRWYLGYNMHEQLPHFSTFSKNYSRRFKDSDLFETIFARILCEVNKYGFIDDENIFIDGTHIKANANTHKYRNEVIEESARVYEKSLKEEINKDRELHNKKPLKEKETSEELKKNIKVSTTDPESGLFHKGEHKKVFAYTANTACDKNNYILGFELTPGNVHDSVSFWGIYEKVKKEHSNVNSIVVDSGYKIPAIAKQIIDDGKTPIMPYKRPMTKQGFFKKYDYAYDEYYDCYICPNNQILKYSTTNRDGYKEYKSNKKTCANCPFLNQCTQSKNHVKVICRHVWEEYMEQVEDIRHIKGMKEIYMLRSQTIERVFADAKEKHGMRYTQYRGIKKVKMELNLLFACMNLKKLATWLDRNGLLPIGSDNLLANLMKNIEKILLIITKGVNANFIYPLLSTNCNFL</sequence>
<dbReference type="InterPro" id="IPR008490">
    <property type="entry name" value="Transposase_InsH_N"/>
</dbReference>
<evidence type="ECO:0000259" key="1">
    <source>
        <dbReference type="Pfam" id="PF05598"/>
    </source>
</evidence>
<dbReference type="Pfam" id="PF05598">
    <property type="entry name" value="DUF772"/>
    <property type="match status" value="1"/>
</dbReference>
<proteinExistence type="predicted"/>
<evidence type="ECO:0000313" key="3">
    <source>
        <dbReference type="EMBL" id="CAG9701684.1"/>
    </source>
</evidence>
<name>A0AA86MD59_9CLOT</name>
<accession>A0AA86MD59</accession>
<gene>
    <name evidence="3" type="ORF">CNEO_10209</name>
</gene>
<dbReference type="InterPro" id="IPR047629">
    <property type="entry name" value="IS1182_transpos"/>
</dbReference>
<dbReference type="Pfam" id="PF13751">
    <property type="entry name" value="DDE_Tnp_1_6"/>
    <property type="match status" value="1"/>
</dbReference>
<reference evidence="3" key="1">
    <citation type="submission" date="2021-10" db="EMBL/GenBank/DDBJ databases">
        <authorList>
            <person name="Mesa V."/>
        </authorList>
    </citation>
    <scope>NUCLEOTIDE SEQUENCE</scope>
    <source>
        <strain evidence="3">CC3_PB</strain>
    </source>
</reference>
<protein>
    <submittedName>
        <fullName evidence="3">Transposase</fullName>
    </submittedName>
</protein>
<dbReference type="AlphaFoldDB" id="A0AA86MD59"/>
<feature type="domain" description="Transposase InsH N-terminal" evidence="1">
    <location>
        <begin position="17"/>
        <end position="113"/>
    </location>
</feature>
<feature type="domain" description="Transposase DDE" evidence="2">
    <location>
        <begin position="323"/>
        <end position="442"/>
    </location>
</feature>
<dbReference type="PANTHER" id="PTHR33408">
    <property type="entry name" value="TRANSPOSASE"/>
    <property type="match status" value="1"/>
</dbReference>
<comment type="caution">
    <text evidence="3">The sequence shown here is derived from an EMBL/GenBank/DDBJ whole genome shotgun (WGS) entry which is preliminary data.</text>
</comment>
<dbReference type="NCBIfam" id="NF033551">
    <property type="entry name" value="transpos_IS1182"/>
    <property type="match status" value="1"/>
</dbReference>
<evidence type="ECO:0000313" key="4">
    <source>
        <dbReference type="Proteomes" id="UP000789738"/>
    </source>
</evidence>
<evidence type="ECO:0000259" key="2">
    <source>
        <dbReference type="Pfam" id="PF13751"/>
    </source>
</evidence>
<dbReference type="RefSeq" id="WP_342350129.1">
    <property type="nucleotide sequence ID" value="NZ_CAKJVE010000001.1"/>
</dbReference>
<dbReference type="InterPro" id="IPR025668">
    <property type="entry name" value="Tnp_DDE_dom"/>
</dbReference>
<dbReference type="Proteomes" id="UP000789738">
    <property type="component" value="Unassembled WGS sequence"/>
</dbReference>
<organism evidence="3 4">
    <name type="scientific">Clostridium neonatale</name>
    <dbReference type="NCBI Taxonomy" id="137838"/>
    <lineage>
        <taxon>Bacteria</taxon>
        <taxon>Bacillati</taxon>
        <taxon>Bacillota</taxon>
        <taxon>Clostridia</taxon>
        <taxon>Eubacteriales</taxon>
        <taxon>Clostridiaceae</taxon>
        <taxon>Clostridium</taxon>
    </lineage>
</organism>